<feature type="region of interest" description="Disordered" evidence="4">
    <location>
        <begin position="68"/>
        <end position="87"/>
    </location>
</feature>
<dbReference type="PROSITE" id="PS51433">
    <property type="entry name" value="PNT"/>
    <property type="match status" value="1"/>
</dbReference>
<keyword evidence="2 3" id="KW-0238">DNA-binding</keyword>
<organism evidence="7 8">
    <name type="scientific">Mya arenaria</name>
    <name type="common">Soft-shell clam</name>
    <dbReference type="NCBI Taxonomy" id="6604"/>
    <lineage>
        <taxon>Eukaryota</taxon>
        <taxon>Metazoa</taxon>
        <taxon>Spiralia</taxon>
        <taxon>Lophotrochozoa</taxon>
        <taxon>Mollusca</taxon>
        <taxon>Bivalvia</taxon>
        <taxon>Autobranchia</taxon>
        <taxon>Heteroconchia</taxon>
        <taxon>Euheterodonta</taxon>
        <taxon>Imparidentia</taxon>
        <taxon>Neoheterodontei</taxon>
        <taxon>Myida</taxon>
        <taxon>Myoidea</taxon>
        <taxon>Myidae</taxon>
        <taxon>Mya</taxon>
    </lineage>
</organism>
<protein>
    <submittedName>
        <fullName evidence="7">ELF3-like protein</fullName>
    </submittedName>
</protein>
<dbReference type="EMBL" id="CP111015">
    <property type="protein sequence ID" value="WAR01403.1"/>
    <property type="molecule type" value="Genomic_DNA"/>
</dbReference>
<evidence type="ECO:0000313" key="7">
    <source>
        <dbReference type="EMBL" id="WAR01403.1"/>
    </source>
</evidence>
<evidence type="ECO:0000256" key="2">
    <source>
        <dbReference type="ARBA" id="ARBA00023125"/>
    </source>
</evidence>
<dbReference type="Proteomes" id="UP001164746">
    <property type="component" value="Chromosome 4"/>
</dbReference>
<dbReference type="PROSITE" id="PS50061">
    <property type="entry name" value="ETS_DOMAIN_3"/>
    <property type="match status" value="1"/>
</dbReference>
<evidence type="ECO:0000313" key="8">
    <source>
        <dbReference type="Proteomes" id="UP001164746"/>
    </source>
</evidence>
<dbReference type="InterPro" id="IPR036390">
    <property type="entry name" value="WH_DNA-bd_sf"/>
</dbReference>
<comment type="subcellular location">
    <subcellularLocation>
        <location evidence="3">Nucleus</location>
    </subcellularLocation>
</comment>
<accession>A0ABY7DXN8</accession>
<proteinExistence type="inferred from homology"/>
<dbReference type="Pfam" id="PF00178">
    <property type="entry name" value="Ets"/>
    <property type="match status" value="1"/>
</dbReference>
<feature type="domain" description="PNT" evidence="6">
    <location>
        <begin position="293"/>
        <end position="380"/>
    </location>
</feature>
<feature type="domain" description="ETS" evidence="5">
    <location>
        <begin position="532"/>
        <end position="614"/>
    </location>
</feature>
<dbReference type="InterPro" id="IPR000418">
    <property type="entry name" value="Ets_dom"/>
</dbReference>
<dbReference type="InterPro" id="IPR013761">
    <property type="entry name" value="SAM/pointed_sf"/>
</dbReference>
<feature type="region of interest" description="Disordered" evidence="4">
    <location>
        <begin position="412"/>
        <end position="431"/>
    </location>
</feature>
<dbReference type="InterPro" id="IPR003118">
    <property type="entry name" value="Pointed_dom"/>
</dbReference>
<dbReference type="Pfam" id="PF02198">
    <property type="entry name" value="SAM_PNT"/>
    <property type="match status" value="1"/>
</dbReference>
<dbReference type="PANTHER" id="PTHR11849:SF190">
    <property type="entry name" value="ETS-DOMAIN PROTEIN"/>
    <property type="match status" value="1"/>
</dbReference>
<gene>
    <name evidence="7" type="ORF">MAR_007961</name>
</gene>
<dbReference type="Gene3D" id="1.10.10.10">
    <property type="entry name" value="Winged helix-like DNA-binding domain superfamily/Winged helix DNA-binding domain"/>
    <property type="match status" value="1"/>
</dbReference>
<dbReference type="InterPro" id="IPR036388">
    <property type="entry name" value="WH-like_DNA-bd_sf"/>
</dbReference>
<sequence>AILAQNSNIISGNIFFYFWRFDAFYYVFYNTFFPSGVWQACVSITADADQQDLFYLLVDEVLGEIEEAKKHSRTPSPDLTEESMPSADDSILTPSLMEHIDSFHFDPRQTYTQPFYDSCGALSPQSLPYMSPPPSHLHQNERYIEDLLEDDEEDVEYLKFVETNENQTAILNHVTPCYQGERQYAVEQNCAKDDTHDTHHNDDTNSVKSIDSDCRIKQNRSVSGGKSDYQLNVQEIKKEYSDLIHLPDMTQYFSPVETSTSSSKQTTHSLQSYSTGHQYEPVQYIQNHEFVEESSCDTTVSEYMNWSIKHPKTWCATEVLDWLYFSAEKYGVDCSVLRGEAFRTVTGEQLCNMTAQDFTVLEPCFGILFHRIFREHLQIQHVTISGYERAQHKSDDQLFSFASPTGSSPSLVSNCMSPGASSEHTSPEMYPHYQHSRDASFEFAPQTASSGLLTPSMVQQQGYNYVLQAPDGQMSYGYEYDSVPFQTPSRVLVKEKYNTATVPRRKPGRPRIKSIPTADELRAQREKKMKSQHLWEFIYDMLNNPSYNPGILKWENQSEGVFRFIQSESVAHLWGTLKSNENMTYEKLSRAMRHYYKRGILERVEGRRLVYKFSRETLEKMKQKKNMQLLEIQAEQFATSSNSSNRNQFLVTSVSSANVEQASFSIPAPQIKRDEHVVATSSYSMPVLAEDLLNNSHA</sequence>
<keyword evidence="8" id="KW-1185">Reference proteome</keyword>
<dbReference type="PANTHER" id="PTHR11849">
    <property type="entry name" value="ETS"/>
    <property type="match status" value="1"/>
</dbReference>
<evidence type="ECO:0000259" key="5">
    <source>
        <dbReference type="PROSITE" id="PS50061"/>
    </source>
</evidence>
<evidence type="ECO:0000259" key="6">
    <source>
        <dbReference type="PROSITE" id="PS51433"/>
    </source>
</evidence>
<dbReference type="PRINTS" id="PR00454">
    <property type="entry name" value="ETSDOMAIN"/>
</dbReference>
<feature type="compositionally biased region" description="Polar residues" evidence="4">
    <location>
        <begin position="412"/>
        <end position="424"/>
    </location>
</feature>
<dbReference type="SMART" id="SM00413">
    <property type="entry name" value="ETS"/>
    <property type="match status" value="1"/>
</dbReference>
<dbReference type="SUPFAM" id="SSF46785">
    <property type="entry name" value="Winged helix' DNA-binding domain"/>
    <property type="match status" value="1"/>
</dbReference>
<feature type="non-terminal residue" evidence="7">
    <location>
        <position position="698"/>
    </location>
</feature>
<dbReference type="SUPFAM" id="SSF47769">
    <property type="entry name" value="SAM/Pointed domain"/>
    <property type="match status" value="1"/>
</dbReference>
<evidence type="ECO:0000256" key="4">
    <source>
        <dbReference type="SAM" id="MobiDB-lite"/>
    </source>
</evidence>
<dbReference type="InterPro" id="IPR046328">
    <property type="entry name" value="ETS_fam"/>
</dbReference>
<evidence type="ECO:0000256" key="3">
    <source>
        <dbReference type="RuleBase" id="RU004019"/>
    </source>
</evidence>
<name>A0ABY7DXN8_MYAAR</name>
<comment type="similarity">
    <text evidence="1 3">Belongs to the ETS family.</text>
</comment>
<dbReference type="Gene3D" id="1.10.150.50">
    <property type="entry name" value="Transcription Factor, Ets-1"/>
    <property type="match status" value="1"/>
</dbReference>
<reference evidence="7" key="1">
    <citation type="submission" date="2022-11" db="EMBL/GenBank/DDBJ databases">
        <title>Centuries of genome instability and evolution in soft-shell clam transmissible cancer (bioRxiv).</title>
        <authorList>
            <person name="Hart S.F.M."/>
            <person name="Yonemitsu M.A."/>
            <person name="Giersch R.M."/>
            <person name="Beal B.F."/>
            <person name="Arriagada G."/>
            <person name="Davis B.W."/>
            <person name="Ostrander E.A."/>
            <person name="Goff S.P."/>
            <person name="Metzger M.J."/>
        </authorList>
    </citation>
    <scope>NUCLEOTIDE SEQUENCE</scope>
    <source>
        <strain evidence="7">MELC-2E11</strain>
        <tissue evidence="7">Siphon/mantle</tissue>
    </source>
</reference>
<keyword evidence="3" id="KW-0539">Nucleus</keyword>
<evidence type="ECO:0000256" key="1">
    <source>
        <dbReference type="ARBA" id="ARBA00005562"/>
    </source>
</evidence>